<dbReference type="KEGG" id="bmei:Spa11_01580"/>
<dbReference type="Pfam" id="PF13620">
    <property type="entry name" value="CarboxypepD_reg"/>
    <property type="match status" value="1"/>
</dbReference>
<dbReference type="Gene3D" id="2.60.40.1120">
    <property type="entry name" value="Carboxypeptidase-like, regulatory domain"/>
    <property type="match status" value="1"/>
</dbReference>
<feature type="region of interest" description="Disordered" evidence="1">
    <location>
        <begin position="91"/>
        <end position="142"/>
    </location>
</feature>
<proteinExistence type="predicted"/>
<name>A0A518K2J3_9BACT</name>
<dbReference type="RefSeq" id="WP_145105471.1">
    <property type="nucleotide sequence ID" value="NZ_CP036349.1"/>
</dbReference>
<dbReference type="AlphaFoldDB" id="A0A518K2J3"/>
<dbReference type="PROSITE" id="PS51257">
    <property type="entry name" value="PROKAR_LIPOPROTEIN"/>
    <property type="match status" value="1"/>
</dbReference>
<accession>A0A518K2J3</accession>
<feature type="compositionally biased region" description="Polar residues" evidence="1">
    <location>
        <begin position="110"/>
        <end position="128"/>
    </location>
</feature>
<dbReference type="SUPFAM" id="SSF49478">
    <property type="entry name" value="Cna protein B-type domain"/>
    <property type="match status" value="1"/>
</dbReference>
<dbReference type="Proteomes" id="UP000316426">
    <property type="component" value="Chromosome"/>
</dbReference>
<gene>
    <name evidence="2" type="ORF">Spa11_01580</name>
</gene>
<evidence type="ECO:0000313" key="3">
    <source>
        <dbReference type="Proteomes" id="UP000316426"/>
    </source>
</evidence>
<evidence type="ECO:0000256" key="1">
    <source>
        <dbReference type="SAM" id="MobiDB-lite"/>
    </source>
</evidence>
<organism evidence="2 3">
    <name type="scientific">Botrimarina mediterranea</name>
    <dbReference type="NCBI Taxonomy" id="2528022"/>
    <lineage>
        <taxon>Bacteria</taxon>
        <taxon>Pseudomonadati</taxon>
        <taxon>Planctomycetota</taxon>
        <taxon>Planctomycetia</taxon>
        <taxon>Pirellulales</taxon>
        <taxon>Lacipirellulaceae</taxon>
        <taxon>Botrimarina</taxon>
    </lineage>
</organism>
<protein>
    <recommendedName>
        <fullName evidence="4">Carboxypeptidase regulatory-like domain-containing protein</fullName>
    </recommendedName>
</protein>
<sequence>MQLLNVRSIVWLATIVAVVAAGCGGPVRIKVGGRVTRVDGTPVSGAKVLFRSSETGASADGITDDDGNYEVGGVERGDGVPPGKYQVAVSEKRGGWDNPKARTIHPVYESPSTSGLECEVTTSSSSMNYDMELELPSTSGKS</sequence>
<evidence type="ECO:0008006" key="4">
    <source>
        <dbReference type="Google" id="ProtNLM"/>
    </source>
</evidence>
<keyword evidence="3" id="KW-1185">Reference proteome</keyword>
<reference evidence="2 3" key="1">
    <citation type="submission" date="2019-02" db="EMBL/GenBank/DDBJ databases">
        <title>Deep-cultivation of Planctomycetes and their phenomic and genomic characterization uncovers novel biology.</title>
        <authorList>
            <person name="Wiegand S."/>
            <person name="Jogler M."/>
            <person name="Boedeker C."/>
            <person name="Pinto D."/>
            <person name="Vollmers J."/>
            <person name="Rivas-Marin E."/>
            <person name="Kohn T."/>
            <person name="Peeters S.H."/>
            <person name="Heuer A."/>
            <person name="Rast P."/>
            <person name="Oberbeckmann S."/>
            <person name="Bunk B."/>
            <person name="Jeske O."/>
            <person name="Meyerdierks A."/>
            <person name="Storesund J.E."/>
            <person name="Kallscheuer N."/>
            <person name="Luecker S."/>
            <person name="Lage O.M."/>
            <person name="Pohl T."/>
            <person name="Merkel B.J."/>
            <person name="Hornburger P."/>
            <person name="Mueller R.-W."/>
            <person name="Bruemmer F."/>
            <person name="Labrenz M."/>
            <person name="Spormann A.M."/>
            <person name="Op den Camp H."/>
            <person name="Overmann J."/>
            <person name="Amann R."/>
            <person name="Jetten M.S.M."/>
            <person name="Mascher T."/>
            <person name="Medema M.H."/>
            <person name="Devos D.P."/>
            <person name="Kaster A.-K."/>
            <person name="Ovreas L."/>
            <person name="Rohde M."/>
            <person name="Galperin M.Y."/>
            <person name="Jogler C."/>
        </authorList>
    </citation>
    <scope>NUCLEOTIDE SEQUENCE [LARGE SCALE GENOMIC DNA]</scope>
    <source>
        <strain evidence="2 3">Spa11</strain>
    </source>
</reference>
<dbReference type="EMBL" id="CP036349">
    <property type="protein sequence ID" value="QDV71989.1"/>
    <property type="molecule type" value="Genomic_DNA"/>
</dbReference>
<evidence type="ECO:0000313" key="2">
    <source>
        <dbReference type="EMBL" id="QDV71989.1"/>
    </source>
</evidence>